<keyword evidence="7" id="KW-0902">Two-component regulatory system</keyword>
<dbReference type="PATRIC" id="fig|1131731.3.peg.165"/>
<evidence type="ECO:0000313" key="10">
    <source>
        <dbReference type="Proteomes" id="UP000006315"/>
    </source>
</evidence>
<dbReference type="PROSITE" id="PS50109">
    <property type="entry name" value="HIS_KIN"/>
    <property type="match status" value="1"/>
</dbReference>
<sequence length="364" mass="42761">MDLEMEINLQLNNFKNNLSNKTTFHSIITFFMEEIKNLLSINDCYMVQFHKVQKIYCIEKFISKDSLTNLYTLSQNEMVPGNCIEFNNCINFILGNKKELTFILCCEINNEINSYQRLLLNMYGSFINYKIEQMFLSLCLIDELKIYNPEKDYPSWITQFLLHLAEKERNSLEQELHDTILQEQIYLNHKIEHILSKNRDKMLVDDLAEVKELIRDNIYYLRDMCNEIRYPFLIQESIHQAIGGMFQCTELRSNIKVQYRGTDLTCELSEELKINIYRIIQELLNNAIKHSDATMVNIELFDENQKLFLNYSDNGKGMDMVEISKDTRSMGIFGIRARIKSMDGSIKFETSPGNGLKVFGIIPI</sequence>
<organism evidence="9 10">
    <name type="scientific">Schinkia azotoformans LMG 9581</name>
    <dbReference type="NCBI Taxonomy" id="1131731"/>
    <lineage>
        <taxon>Bacteria</taxon>
        <taxon>Bacillati</taxon>
        <taxon>Bacillota</taxon>
        <taxon>Bacilli</taxon>
        <taxon>Bacillales</taxon>
        <taxon>Bacillaceae</taxon>
        <taxon>Calidifontibacillus/Schinkia group</taxon>
        <taxon>Schinkia</taxon>
    </lineage>
</organism>
<dbReference type="GO" id="GO:0005524">
    <property type="term" value="F:ATP binding"/>
    <property type="evidence" value="ECO:0007669"/>
    <property type="project" value="UniProtKB-KW"/>
</dbReference>
<evidence type="ECO:0000256" key="2">
    <source>
        <dbReference type="ARBA" id="ARBA00012438"/>
    </source>
</evidence>
<dbReference type="InterPro" id="IPR050482">
    <property type="entry name" value="Sensor_HK_TwoCompSys"/>
</dbReference>
<keyword evidence="4" id="KW-0547">Nucleotide-binding</keyword>
<dbReference type="CDD" id="cd16917">
    <property type="entry name" value="HATPase_UhpB-NarQ-NarX-like"/>
    <property type="match status" value="1"/>
</dbReference>
<feature type="domain" description="Histidine kinase" evidence="8">
    <location>
        <begin position="186"/>
        <end position="364"/>
    </location>
</feature>
<comment type="caution">
    <text evidence="9">The sequence shown here is derived from an EMBL/GenBank/DDBJ whole genome shotgun (WGS) entry which is preliminary data.</text>
</comment>
<evidence type="ECO:0000256" key="5">
    <source>
        <dbReference type="ARBA" id="ARBA00022777"/>
    </source>
</evidence>
<dbReference type="InterPro" id="IPR003594">
    <property type="entry name" value="HATPase_dom"/>
</dbReference>
<dbReference type="AlphaFoldDB" id="K6CHZ6"/>
<evidence type="ECO:0000259" key="8">
    <source>
        <dbReference type="PROSITE" id="PS50109"/>
    </source>
</evidence>
<evidence type="ECO:0000256" key="6">
    <source>
        <dbReference type="ARBA" id="ARBA00022840"/>
    </source>
</evidence>
<evidence type="ECO:0000256" key="1">
    <source>
        <dbReference type="ARBA" id="ARBA00000085"/>
    </source>
</evidence>
<evidence type="ECO:0000256" key="7">
    <source>
        <dbReference type="ARBA" id="ARBA00023012"/>
    </source>
</evidence>
<dbReference type="GO" id="GO:0046983">
    <property type="term" value="F:protein dimerization activity"/>
    <property type="evidence" value="ECO:0007669"/>
    <property type="project" value="InterPro"/>
</dbReference>
<keyword evidence="3" id="KW-0808">Transferase</keyword>
<name>K6CHZ6_SCHAZ</name>
<dbReference type="STRING" id="1131731.BAZO_00790"/>
<keyword evidence="6" id="KW-0067">ATP-binding</keyword>
<dbReference type="SUPFAM" id="SSF55874">
    <property type="entry name" value="ATPase domain of HSP90 chaperone/DNA topoisomerase II/histidine kinase"/>
    <property type="match status" value="1"/>
</dbReference>
<dbReference type="InterPro" id="IPR036890">
    <property type="entry name" value="HATPase_C_sf"/>
</dbReference>
<dbReference type="Pfam" id="PF02518">
    <property type="entry name" value="HATPase_c"/>
    <property type="match status" value="1"/>
</dbReference>
<dbReference type="PANTHER" id="PTHR24421">
    <property type="entry name" value="NITRATE/NITRITE SENSOR PROTEIN NARX-RELATED"/>
    <property type="match status" value="1"/>
</dbReference>
<reference evidence="9 10" key="1">
    <citation type="journal article" date="2012" name="Front. Microbiol.">
        <title>Redundancy and modularity in membrane-associated dissimilatory nitrate reduction in Bacillus.</title>
        <authorList>
            <person name="Heylen K."/>
            <person name="Keltjens J."/>
        </authorList>
    </citation>
    <scope>NUCLEOTIDE SEQUENCE [LARGE SCALE GENOMIC DNA]</scope>
    <source>
        <strain evidence="9 10">LMG 9581</strain>
    </source>
</reference>
<dbReference type="GO" id="GO:0016020">
    <property type="term" value="C:membrane"/>
    <property type="evidence" value="ECO:0007669"/>
    <property type="project" value="InterPro"/>
</dbReference>
<evidence type="ECO:0000313" key="9">
    <source>
        <dbReference type="EMBL" id="EKN70775.1"/>
    </source>
</evidence>
<keyword evidence="5 9" id="KW-0418">Kinase</keyword>
<keyword evidence="10" id="KW-1185">Reference proteome</keyword>
<comment type="catalytic activity">
    <reaction evidence="1">
        <text>ATP + protein L-histidine = ADP + protein N-phospho-L-histidine.</text>
        <dbReference type="EC" id="2.7.13.3"/>
    </reaction>
</comment>
<dbReference type="RefSeq" id="WP_003329265.1">
    <property type="nucleotide sequence ID" value="NZ_AJLR01000007.1"/>
</dbReference>
<dbReference type="Gene3D" id="3.30.565.10">
    <property type="entry name" value="Histidine kinase-like ATPase, C-terminal domain"/>
    <property type="match status" value="1"/>
</dbReference>
<accession>K6CHZ6</accession>
<dbReference type="Proteomes" id="UP000006315">
    <property type="component" value="Unassembled WGS sequence"/>
</dbReference>
<dbReference type="EMBL" id="AJLR01000007">
    <property type="protein sequence ID" value="EKN70775.1"/>
    <property type="molecule type" value="Genomic_DNA"/>
</dbReference>
<dbReference type="GO" id="GO:0000155">
    <property type="term" value="F:phosphorelay sensor kinase activity"/>
    <property type="evidence" value="ECO:0007669"/>
    <property type="project" value="InterPro"/>
</dbReference>
<dbReference type="PANTHER" id="PTHR24421:SF60">
    <property type="entry name" value="SENSOR HISTIDINE KINASE COMP"/>
    <property type="match status" value="1"/>
</dbReference>
<dbReference type="EC" id="2.7.13.3" evidence="2"/>
<dbReference type="InterPro" id="IPR005467">
    <property type="entry name" value="His_kinase_dom"/>
</dbReference>
<protein>
    <recommendedName>
        <fullName evidence="2">histidine kinase</fullName>
        <ecNumber evidence="2">2.7.13.3</ecNumber>
    </recommendedName>
</protein>
<dbReference type="Pfam" id="PF07730">
    <property type="entry name" value="HisKA_3"/>
    <property type="match status" value="1"/>
</dbReference>
<gene>
    <name evidence="9" type="ORF">BAZO_00790</name>
</gene>
<proteinExistence type="predicted"/>
<evidence type="ECO:0000256" key="3">
    <source>
        <dbReference type="ARBA" id="ARBA00022679"/>
    </source>
</evidence>
<evidence type="ECO:0000256" key="4">
    <source>
        <dbReference type="ARBA" id="ARBA00022741"/>
    </source>
</evidence>
<dbReference type="InterPro" id="IPR011712">
    <property type="entry name" value="Sig_transdc_His_kin_sub3_dim/P"/>
</dbReference>